<evidence type="ECO:0000313" key="2">
    <source>
        <dbReference type="EMBL" id="RGS41776.1"/>
    </source>
</evidence>
<dbReference type="RefSeq" id="WP_118095996.1">
    <property type="nucleotide sequence ID" value="NZ_QRVL01000001.1"/>
</dbReference>
<accession>A0A395VD84</accession>
<reference evidence="2 3" key="1">
    <citation type="submission" date="2018-08" db="EMBL/GenBank/DDBJ databases">
        <title>A genome reference for cultivated species of the human gut microbiota.</title>
        <authorList>
            <person name="Zou Y."/>
            <person name="Xue W."/>
            <person name="Luo G."/>
        </authorList>
    </citation>
    <scope>NUCLEOTIDE SEQUENCE [LARGE SCALE GENOMIC DNA]</scope>
    <source>
        <strain evidence="2 3">AF22-12AC</strain>
    </source>
</reference>
<evidence type="ECO:0000313" key="3">
    <source>
        <dbReference type="Proteomes" id="UP000266172"/>
    </source>
</evidence>
<evidence type="ECO:0008006" key="4">
    <source>
        <dbReference type="Google" id="ProtNLM"/>
    </source>
</evidence>
<dbReference type="Proteomes" id="UP000266172">
    <property type="component" value="Unassembled WGS sequence"/>
</dbReference>
<keyword evidence="1" id="KW-0812">Transmembrane</keyword>
<comment type="caution">
    <text evidence="2">The sequence shown here is derived from an EMBL/GenBank/DDBJ whole genome shotgun (WGS) entry which is preliminary data.</text>
</comment>
<evidence type="ECO:0000256" key="1">
    <source>
        <dbReference type="SAM" id="Phobius"/>
    </source>
</evidence>
<keyword evidence="1" id="KW-1133">Transmembrane helix</keyword>
<proteinExistence type="predicted"/>
<dbReference type="EMBL" id="QRVL01000001">
    <property type="protein sequence ID" value="RGS41776.1"/>
    <property type="molecule type" value="Genomic_DNA"/>
</dbReference>
<keyword evidence="1" id="KW-0472">Membrane</keyword>
<sequence>MNAYMRGFVILFVLLVLLSYLPPGKQYRKYIRFYAQLLMVLAALRPLFVLFGGKDTFYEKMAYAQCMEKLSEFSRDTQKIAYLNQDIYRTEYENVIAENIREKVDDMLQEYGLGTQSVTVELGEDHTMQEICIYITDENADEISVGRISVSDAAESGENQEVCGKVKEELAAYYGMEDSGIRVNYVGGT</sequence>
<dbReference type="InterPro" id="IPR014245">
    <property type="entry name" value="Spore_III_AF"/>
</dbReference>
<dbReference type="Pfam" id="PF09581">
    <property type="entry name" value="Spore_III_AF"/>
    <property type="match status" value="1"/>
</dbReference>
<protein>
    <recommendedName>
        <fullName evidence="4">Stage III sporulation protein AF</fullName>
    </recommendedName>
</protein>
<organism evidence="2 3">
    <name type="scientific">Roseburia hominis</name>
    <dbReference type="NCBI Taxonomy" id="301301"/>
    <lineage>
        <taxon>Bacteria</taxon>
        <taxon>Bacillati</taxon>
        <taxon>Bacillota</taxon>
        <taxon>Clostridia</taxon>
        <taxon>Lachnospirales</taxon>
        <taxon>Lachnospiraceae</taxon>
        <taxon>Roseburia</taxon>
    </lineage>
</organism>
<feature type="transmembrane region" description="Helical" evidence="1">
    <location>
        <begin position="33"/>
        <end position="51"/>
    </location>
</feature>
<gene>
    <name evidence="2" type="ORF">DWX93_00040</name>
</gene>
<dbReference type="AlphaFoldDB" id="A0A395VD84"/>
<name>A0A395VD84_9FIRM</name>